<protein>
    <submittedName>
        <fullName evidence="2">25499_t:CDS:1</fullName>
    </submittedName>
</protein>
<feature type="region of interest" description="Disordered" evidence="1">
    <location>
        <begin position="1"/>
        <end position="33"/>
    </location>
</feature>
<dbReference type="Proteomes" id="UP000789901">
    <property type="component" value="Unassembled WGS sequence"/>
</dbReference>
<evidence type="ECO:0000313" key="2">
    <source>
        <dbReference type="EMBL" id="CAG8489590.1"/>
    </source>
</evidence>
<feature type="compositionally biased region" description="Polar residues" evidence="1">
    <location>
        <begin position="15"/>
        <end position="33"/>
    </location>
</feature>
<comment type="caution">
    <text evidence="2">The sequence shown here is derived from an EMBL/GenBank/DDBJ whole genome shotgun (WGS) entry which is preliminary data.</text>
</comment>
<evidence type="ECO:0000313" key="3">
    <source>
        <dbReference type="Proteomes" id="UP000789901"/>
    </source>
</evidence>
<sequence length="82" mass="9427">MAADRSRLRADSSSNGKLSTVNAERSGKNNPVSRLSNCFFQFKRIVSQYATQRYIPGYNDQNIPIKTLEYDLKRTKKLLLKN</sequence>
<organism evidence="2 3">
    <name type="scientific">Gigaspora margarita</name>
    <dbReference type="NCBI Taxonomy" id="4874"/>
    <lineage>
        <taxon>Eukaryota</taxon>
        <taxon>Fungi</taxon>
        <taxon>Fungi incertae sedis</taxon>
        <taxon>Mucoromycota</taxon>
        <taxon>Glomeromycotina</taxon>
        <taxon>Glomeromycetes</taxon>
        <taxon>Diversisporales</taxon>
        <taxon>Gigasporaceae</taxon>
        <taxon>Gigaspora</taxon>
    </lineage>
</organism>
<dbReference type="EMBL" id="CAJVQB010000447">
    <property type="protein sequence ID" value="CAG8489590.1"/>
    <property type="molecule type" value="Genomic_DNA"/>
</dbReference>
<proteinExistence type="predicted"/>
<accession>A0ABM8VZZ2</accession>
<name>A0ABM8VZZ2_GIGMA</name>
<feature type="compositionally biased region" description="Basic and acidic residues" evidence="1">
    <location>
        <begin position="1"/>
        <end position="10"/>
    </location>
</feature>
<evidence type="ECO:0000256" key="1">
    <source>
        <dbReference type="SAM" id="MobiDB-lite"/>
    </source>
</evidence>
<keyword evidence="3" id="KW-1185">Reference proteome</keyword>
<gene>
    <name evidence="2" type="ORF">GMARGA_LOCUS1653</name>
</gene>
<reference evidence="2 3" key="1">
    <citation type="submission" date="2021-06" db="EMBL/GenBank/DDBJ databases">
        <authorList>
            <person name="Kallberg Y."/>
            <person name="Tangrot J."/>
            <person name="Rosling A."/>
        </authorList>
    </citation>
    <scope>NUCLEOTIDE SEQUENCE [LARGE SCALE GENOMIC DNA]</scope>
    <source>
        <strain evidence="2 3">120-4 pot B 10/14</strain>
    </source>
</reference>